<dbReference type="RefSeq" id="WP_080175927.1">
    <property type="nucleotide sequence ID" value="NZ_AP024856.1"/>
</dbReference>
<proteinExistence type="predicted"/>
<organism evidence="1 2">
    <name type="scientific">Photobacterium toruni</name>
    <dbReference type="NCBI Taxonomy" id="1935446"/>
    <lineage>
        <taxon>Bacteria</taxon>
        <taxon>Pseudomonadati</taxon>
        <taxon>Pseudomonadota</taxon>
        <taxon>Gammaproteobacteria</taxon>
        <taxon>Vibrionales</taxon>
        <taxon>Vibrionaceae</taxon>
        <taxon>Photobacterium</taxon>
    </lineage>
</organism>
<dbReference type="EMBL" id="FUWP01000023">
    <property type="protein sequence ID" value="SKA51743.1"/>
    <property type="molecule type" value="Genomic_DNA"/>
</dbReference>
<name>A0A1T4UGG1_9GAMM</name>
<protein>
    <submittedName>
        <fullName evidence="1">Uncharacterized protein</fullName>
    </submittedName>
</protein>
<dbReference type="Proteomes" id="UP000191116">
    <property type="component" value="Unassembled WGS sequence"/>
</dbReference>
<accession>A0A1T4UGG1</accession>
<gene>
    <name evidence="1" type="ORF">CZ814_03201</name>
</gene>
<dbReference type="AlphaFoldDB" id="A0A1T4UGG1"/>
<reference evidence="1 2" key="1">
    <citation type="submission" date="2017-02" db="EMBL/GenBank/DDBJ databases">
        <authorList>
            <person name="Peterson S.W."/>
        </authorList>
    </citation>
    <scope>NUCLEOTIDE SEQUENCE [LARGE SCALE GENOMIC DNA]</scope>
    <source>
        <strain evidence="1 2">CECT 9189</strain>
    </source>
</reference>
<evidence type="ECO:0000313" key="2">
    <source>
        <dbReference type="Proteomes" id="UP000191116"/>
    </source>
</evidence>
<sequence length="108" mass="12342">MKKHGLIANHAKQLGQQDVKATDSKEPCSLERAVFITSMPWKEAKPILDAMDNETLRCFEKHAGSLTLKKVAWQNYRVSMHTYARIKNKAEELDLTATQLIDFLLDQV</sequence>
<evidence type="ECO:0000313" key="1">
    <source>
        <dbReference type="EMBL" id="SKA51743.1"/>
    </source>
</evidence>